<evidence type="ECO:0000313" key="7">
    <source>
        <dbReference type="Proteomes" id="UP000696280"/>
    </source>
</evidence>
<organism evidence="6 7">
    <name type="scientific">Hymenoscyphus fraxineus</name>
    <dbReference type="NCBI Taxonomy" id="746836"/>
    <lineage>
        <taxon>Eukaryota</taxon>
        <taxon>Fungi</taxon>
        <taxon>Dikarya</taxon>
        <taxon>Ascomycota</taxon>
        <taxon>Pezizomycotina</taxon>
        <taxon>Leotiomycetes</taxon>
        <taxon>Helotiales</taxon>
        <taxon>Helotiaceae</taxon>
        <taxon>Hymenoscyphus</taxon>
    </lineage>
</organism>
<name>A0A9N9PY72_9HELO</name>
<dbReference type="AlphaFoldDB" id="A0A9N9PY72"/>
<evidence type="ECO:0000313" key="6">
    <source>
        <dbReference type="EMBL" id="CAG8960095.1"/>
    </source>
</evidence>
<dbReference type="GO" id="GO:0043386">
    <property type="term" value="P:mycotoxin biosynthetic process"/>
    <property type="evidence" value="ECO:0007669"/>
    <property type="project" value="InterPro"/>
</dbReference>
<feature type="compositionally biased region" description="Polar residues" evidence="4">
    <location>
        <begin position="27"/>
        <end position="49"/>
    </location>
</feature>
<dbReference type="OrthoDB" id="3687641at2759"/>
<reference evidence="6" key="1">
    <citation type="submission" date="2021-07" db="EMBL/GenBank/DDBJ databases">
        <authorList>
            <person name="Durling M."/>
        </authorList>
    </citation>
    <scope>NUCLEOTIDE SEQUENCE</scope>
</reference>
<comment type="caution">
    <text evidence="6">The sequence shown here is derived from an EMBL/GenBank/DDBJ whole genome shotgun (WGS) entry which is preliminary data.</text>
</comment>
<dbReference type="InterPro" id="IPR021765">
    <property type="entry name" value="UstYa-like"/>
</dbReference>
<feature type="transmembrane region" description="Helical" evidence="5">
    <location>
        <begin position="67"/>
        <end position="85"/>
    </location>
</feature>
<gene>
    <name evidence="6" type="ORF">HYFRA_00010573</name>
</gene>
<dbReference type="GO" id="GO:0016491">
    <property type="term" value="F:oxidoreductase activity"/>
    <property type="evidence" value="ECO:0007669"/>
    <property type="project" value="UniProtKB-KW"/>
</dbReference>
<comment type="pathway">
    <text evidence="1">Mycotoxin biosynthesis.</text>
</comment>
<protein>
    <submittedName>
        <fullName evidence="6">Uncharacterized protein</fullName>
    </submittedName>
</protein>
<dbReference type="Proteomes" id="UP000696280">
    <property type="component" value="Unassembled WGS sequence"/>
</dbReference>
<dbReference type="PANTHER" id="PTHR33365:SF11">
    <property type="entry name" value="TAT PATHWAY SIGNAL SEQUENCE"/>
    <property type="match status" value="1"/>
</dbReference>
<accession>A0A9N9PY72</accession>
<keyword evidence="5" id="KW-1133">Transmembrane helix</keyword>
<proteinExistence type="inferred from homology"/>
<keyword evidence="2" id="KW-0560">Oxidoreductase</keyword>
<evidence type="ECO:0000256" key="3">
    <source>
        <dbReference type="ARBA" id="ARBA00035112"/>
    </source>
</evidence>
<keyword evidence="5" id="KW-0472">Membrane</keyword>
<keyword evidence="7" id="KW-1185">Reference proteome</keyword>
<keyword evidence="5" id="KW-0812">Transmembrane</keyword>
<dbReference type="Pfam" id="PF11807">
    <property type="entry name" value="UstYa"/>
    <property type="match status" value="1"/>
</dbReference>
<dbReference type="PANTHER" id="PTHR33365">
    <property type="entry name" value="YALI0B05434P"/>
    <property type="match status" value="1"/>
</dbReference>
<evidence type="ECO:0000256" key="5">
    <source>
        <dbReference type="SAM" id="Phobius"/>
    </source>
</evidence>
<evidence type="ECO:0000256" key="4">
    <source>
        <dbReference type="SAM" id="MobiDB-lite"/>
    </source>
</evidence>
<dbReference type="EMBL" id="CAJVRL010000096">
    <property type="protein sequence ID" value="CAG8960095.1"/>
    <property type="molecule type" value="Genomic_DNA"/>
</dbReference>
<evidence type="ECO:0000256" key="2">
    <source>
        <dbReference type="ARBA" id="ARBA00023002"/>
    </source>
</evidence>
<feature type="region of interest" description="Disordered" evidence="4">
    <location>
        <begin position="20"/>
        <end position="49"/>
    </location>
</feature>
<evidence type="ECO:0000256" key="1">
    <source>
        <dbReference type="ARBA" id="ARBA00004685"/>
    </source>
</evidence>
<comment type="similarity">
    <text evidence="3">Belongs to the ustYa family.</text>
</comment>
<sequence length="285" mass="32196">MAAKKPQASDYVTLRLDTDLEDRGNDSDTTLGSSTVLKSDSARSPSPKSRLQKRLEAAYRKQNLFTWLRWGLVVFLQCIIIILLLPGSGLMGSTKWDESMTETGGDINGLYIPTKHKWMNLLQQESKYIPNMDSDADRMEIRKNWDKLMPLGSGTVNIPEHLNYPKIGKPINDDPTHTGPIYEAAWTHALHCLYYTLDSYHQLTVSNGTKFGFDGKRNDYHAGHCFEYLRNQIMCMSDMTLEGSASALGATGDGQAHMCRDQEEAIRWIEGRRLDDFQSIVGPEE</sequence>